<dbReference type="Proteomes" id="UP000079169">
    <property type="component" value="Unplaced"/>
</dbReference>
<evidence type="ECO:0000313" key="3">
    <source>
        <dbReference type="Proteomes" id="UP000079169"/>
    </source>
</evidence>
<accession>A0A1S3D8L9</accession>
<feature type="transmembrane region" description="Helical" evidence="1">
    <location>
        <begin position="88"/>
        <end position="106"/>
    </location>
</feature>
<dbReference type="PANTHER" id="PTHR14969:SF13">
    <property type="entry name" value="AT30094P"/>
    <property type="match status" value="1"/>
</dbReference>
<feature type="transmembrane region" description="Helical" evidence="1">
    <location>
        <begin position="180"/>
        <end position="200"/>
    </location>
</feature>
<dbReference type="Gene3D" id="1.20.144.10">
    <property type="entry name" value="Phosphatidic acid phosphatase type 2/haloperoxidase"/>
    <property type="match status" value="1"/>
</dbReference>
<dbReference type="GO" id="GO:0042392">
    <property type="term" value="F:sphingosine-1-phosphate phosphatase activity"/>
    <property type="evidence" value="ECO:0007669"/>
    <property type="project" value="TreeGrafter"/>
</dbReference>
<keyword evidence="1" id="KW-1133">Transmembrane helix</keyword>
<keyword evidence="3" id="KW-1185">Reference proteome</keyword>
<evidence type="ECO:0000259" key="2">
    <source>
        <dbReference type="SMART" id="SM00014"/>
    </source>
</evidence>
<dbReference type="SMART" id="SM00014">
    <property type="entry name" value="acidPPc"/>
    <property type="match status" value="1"/>
</dbReference>
<dbReference type="OMA" id="YCQYSLV"/>
<protein>
    <submittedName>
        <fullName evidence="4">Phospholipid phosphatase 6</fullName>
    </submittedName>
</protein>
<sequence>MKTTTKQPPSPPARKREVPGIVRGILKFDMFLTEKLCKMVDKFFPGRYYRKYYKMLEYTCHSIPWLAGWLIFIWLVWSPSLFQMQVNFLVGLVLDLVLVALLKAYTRRNRPATNQADMFGSVGPDKFSFPSGHVSRAVYITFFFLYLHPVVNFFLRAPLLSWCTSLALSRVLLRRHFILDVLGGFVLGLLEAAFISYIWFEKDTCIYLVTFLSDQRLGDYD</sequence>
<feature type="transmembrane region" description="Helical" evidence="1">
    <location>
        <begin position="55"/>
        <end position="76"/>
    </location>
</feature>
<dbReference type="PANTHER" id="PTHR14969">
    <property type="entry name" value="SPHINGOSINE-1-PHOSPHATE PHOSPHOHYDROLASE"/>
    <property type="match status" value="1"/>
</dbReference>
<dbReference type="SUPFAM" id="SSF48317">
    <property type="entry name" value="Acid phosphatase/Vanadium-dependent haloperoxidase"/>
    <property type="match status" value="1"/>
</dbReference>
<keyword evidence="1" id="KW-0812">Transmembrane</keyword>
<feature type="transmembrane region" description="Helical" evidence="1">
    <location>
        <begin position="127"/>
        <end position="147"/>
    </location>
</feature>
<dbReference type="RefSeq" id="XP_008476708.1">
    <property type="nucleotide sequence ID" value="XM_008478486.3"/>
</dbReference>
<proteinExistence type="predicted"/>
<dbReference type="STRING" id="121845.A0A1S3D8L9"/>
<dbReference type="Pfam" id="PF01569">
    <property type="entry name" value="PAP2"/>
    <property type="match status" value="1"/>
</dbReference>
<keyword evidence="1" id="KW-0472">Membrane</keyword>
<reference evidence="4" key="1">
    <citation type="submission" date="2025-08" db="UniProtKB">
        <authorList>
            <consortium name="RefSeq"/>
        </authorList>
    </citation>
    <scope>IDENTIFICATION</scope>
</reference>
<dbReference type="CDD" id="cd03391">
    <property type="entry name" value="PAP2_containing_2_like"/>
    <property type="match status" value="1"/>
</dbReference>
<organism evidence="3 4">
    <name type="scientific">Diaphorina citri</name>
    <name type="common">Asian citrus psyllid</name>
    <dbReference type="NCBI Taxonomy" id="121845"/>
    <lineage>
        <taxon>Eukaryota</taxon>
        <taxon>Metazoa</taxon>
        <taxon>Ecdysozoa</taxon>
        <taxon>Arthropoda</taxon>
        <taxon>Hexapoda</taxon>
        <taxon>Insecta</taxon>
        <taxon>Pterygota</taxon>
        <taxon>Neoptera</taxon>
        <taxon>Paraneoptera</taxon>
        <taxon>Hemiptera</taxon>
        <taxon>Sternorrhyncha</taxon>
        <taxon>Psylloidea</taxon>
        <taxon>Psyllidae</taxon>
        <taxon>Diaphorininae</taxon>
        <taxon>Diaphorina</taxon>
    </lineage>
</organism>
<evidence type="ECO:0000256" key="1">
    <source>
        <dbReference type="SAM" id="Phobius"/>
    </source>
</evidence>
<dbReference type="InterPro" id="IPR000326">
    <property type="entry name" value="PAP2/HPO"/>
</dbReference>
<gene>
    <name evidence="4" type="primary">LOC103513640</name>
</gene>
<dbReference type="KEGG" id="dci:103513640"/>
<dbReference type="AlphaFoldDB" id="A0A1S3D8L9"/>
<name>A0A1S3D8L9_DIACI</name>
<evidence type="ECO:0000313" key="4">
    <source>
        <dbReference type="RefSeq" id="XP_008476708.1"/>
    </source>
</evidence>
<feature type="domain" description="Phosphatidic acid phosphatase type 2/haloperoxidase" evidence="2">
    <location>
        <begin position="83"/>
        <end position="196"/>
    </location>
</feature>
<dbReference type="InterPro" id="IPR036938">
    <property type="entry name" value="PAP2/HPO_sf"/>
</dbReference>
<dbReference type="PaxDb" id="121845-A0A1S3D8L9"/>
<dbReference type="GeneID" id="103513640"/>